<gene>
    <name evidence="2" type="ORF">GCM10009850_092580</name>
</gene>
<evidence type="ECO:0000313" key="2">
    <source>
        <dbReference type="EMBL" id="GAA2213795.1"/>
    </source>
</evidence>
<reference evidence="2 3" key="1">
    <citation type="journal article" date="2019" name="Int. J. Syst. Evol. Microbiol.">
        <title>The Global Catalogue of Microorganisms (GCM) 10K type strain sequencing project: providing services to taxonomists for standard genome sequencing and annotation.</title>
        <authorList>
            <consortium name="The Broad Institute Genomics Platform"/>
            <consortium name="The Broad Institute Genome Sequencing Center for Infectious Disease"/>
            <person name="Wu L."/>
            <person name="Ma J."/>
        </authorList>
    </citation>
    <scope>NUCLEOTIDE SEQUENCE [LARGE SCALE GENOMIC DNA]</scope>
    <source>
        <strain evidence="2 3">JCM 16114</strain>
    </source>
</reference>
<accession>A0ABN3CX34</accession>
<organism evidence="2 3">
    <name type="scientific">Nonomuraea monospora</name>
    <dbReference type="NCBI Taxonomy" id="568818"/>
    <lineage>
        <taxon>Bacteria</taxon>
        <taxon>Bacillati</taxon>
        <taxon>Actinomycetota</taxon>
        <taxon>Actinomycetes</taxon>
        <taxon>Streptosporangiales</taxon>
        <taxon>Streptosporangiaceae</taxon>
        <taxon>Nonomuraea</taxon>
    </lineage>
</organism>
<sequence length="76" mass="7738">MLGMAAAKAAVSALPEVTRTSIGSAGSTVMAYRGPAASTLSGPPTDQREVTANNTPAASRQTAIRDRARFIAPPPQ</sequence>
<dbReference type="Proteomes" id="UP001499843">
    <property type="component" value="Unassembled WGS sequence"/>
</dbReference>
<keyword evidence="3" id="KW-1185">Reference proteome</keyword>
<dbReference type="RefSeq" id="WP_344490090.1">
    <property type="nucleotide sequence ID" value="NZ_BAAAQX010000035.1"/>
</dbReference>
<proteinExistence type="predicted"/>
<comment type="caution">
    <text evidence="2">The sequence shown here is derived from an EMBL/GenBank/DDBJ whole genome shotgun (WGS) entry which is preliminary data.</text>
</comment>
<protein>
    <submittedName>
        <fullName evidence="2">Uncharacterized protein</fullName>
    </submittedName>
</protein>
<feature type="region of interest" description="Disordered" evidence="1">
    <location>
        <begin position="34"/>
        <end position="76"/>
    </location>
</feature>
<feature type="compositionally biased region" description="Polar residues" evidence="1">
    <location>
        <begin position="38"/>
        <end position="62"/>
    </location>
</feature>
<name>A0ABN3CX34_9ACTN</name>
<evidence type="ECO:0000313" key="3">
    <source>
        <dbReference type="Proteomes" id="UP001499843"/>
    </source>
</evidence>
<evidence type="ECO:0000256" key="1">
    <source>
        <dbReference type="SAM" id="MobiDB-lite"/>
    </source>
</evidence>
<dbReference type="EMBL" id="BAAAQX010000035">
    <property type="protein sequence ID" value="GAA2213795.1"/>
    <property type="molecule type" value="Genomic_DNA"/>
</dbReference>